<keyword evidence="5" id="KW-0411">Iron-sulfur</keyword>
<evidence type="ECO:0000259" key="6">
    <source>
        <dbReference type="Pfam" id="PF01869"/>
    </source>
</evidence>
<protein>
    <submittedName>
        <fullName evidence="7">Putative CoA-substrate-specific enzyme activase</fullName>
    </submittedName>
</protein>
<dbReference type="InterPro" id="IPR008275">
    <property type="entry name" value="CoA_E_activase_dom"/>
</dbReference>
<keyword evidence="3" id="KW-0479">Metal-binding</keyword>
<dbReference type="NCBIfam" id="TIGR00241">
    <property type="entry name" value="CoA_E_activ"/>
    <property type="match status" value="1"/>
</dbReference>
<keyword evidence="4" id="KW-0408">Iron</keyword>
<dbReference type="GO" id="GO:0051536">
    <property type="term" value="F:iron-sulfur cluster binding"/>
    <property type="evidence" value="ECO:0007669"/>
    <property type="project" value="UniProtKB-KW"/>
</dbReference>
<dbReference type="CDD" id="cd24036">
    <property type="entry name" value="ASKHA_NBD_BcrAD_BadFG_HgdC_HadI"/>
    <property type="match status" value="1"/>
</dbReference>
<evidence type="ECO:0000256" key="3">
    <source>
        <dbReference type="ARBA" id="ARBA00022723"/>
    </source>
</evidence>
<dbReference type="InterPro" id="IPR051805">
    <property type="entry name" value="Dehydratase_Activator_Redct"/>
</dbReference>
<evidence type="ECO:0000256" key="4">
    <source>
        <dbReference type="ARBA" id="ARBA00023004"/>
    </source>
</evidence>
<dbReference type="Pfam" id="PF01869">
    <property type="entry name" value="BcrAD_BadFG"/>
    <property type="match status" value="1"/>
</dbReference>
<dbReference type="InterPro" id="IPR002731">
    <property type="entry name" value="ATPase_BadF"/>
</dbReference>
<dbReference type="Proteomes" id="UP000197032">
    <property type="component" value="Unassembled WGS sequence"/>
</dbReference>
<dbReference type="FunFam" id="3.30.420.40:FF:000217">
    <property type="entry name" value="2-hydroxyisocaproyl-CoA dehydratase activator"/>
    <property type="match status" value="1"/>
</dbReference>
<comment type="subunit">
    <text evidence="2">Homodimer.</text>
</comment>
<dbReference type="GO" id="GO:0046872">
    <property type="term" value="F:metal ion binding"/>
    <property type="evidence" value="ECO:0007669"/>
    <property type="project" value="UniProtKB-KW"/>
</dbReference>
<evidence type="ECO:0000256" key="2">
    <source>
        <dbReference type="ARBA" id="ARBA00011738"/>
    </source>
</evidence>
<dbReference type="PANTHER" id="PTHR32329">
    <property type="entry name" value="BIFUNCTIONAL PROTEIN [INCLUDES 2-HYDROXYACYL-COA DEHYDRATASE (N-TER) AND ITS ACTIVATOR DOMAIN (C_TERM)-RELATED"/>
    <property type="match status" value="1"/>
</dbReference>
<accession>A0A1Z5HTW2</accession>
<name>A0A1Z5HTW2_9FIRM</name>
<comment type="caution">
    <text evidence="7">The sequence shown here is derived from an EMBL/GenBank/DDBJ whole genome shotgun (WGS) entry which is preliminary data.</text>
</comment>
<dbReference type="RefSeq" id="WP_088554205.1">
    <property type="nucleotide sequence ID" value="NZ_BDGJ01000111.1"/>
</dbReference>
<dbReference type="AlphaFoldDB" id="A0A1Z5HTW2"/>
<feature type="domain" description="ATPase BadF/BadG/BcrA/BcrD type" evidence="6">
    <location>
        <begin position="5"/>
        <end position="257"/>
    </location>
</feature>
<dbReference type="EMBL" id="BDGJ01000111">
    <property type="protein sequence ID" value="GAW92964.1"/>
    <property type="molecule type" value="Genomic_DNA"/>
</dbReference>
<dbReference type="Gene3D" id="3.30.420.40">
    <property type="match status" value="2"/>
</dbReference>
<dbReference type="OrthoDB" id="9778513at2"/>
<dbReference type="SUPFAM" id="SSF53067">
    <property type="entry name" value="Actin-like ATPase domain"/>
    <property type="match status" value="1"/>
</dbReference>
<sequence length="272" mass="29233">MRFAGIDVGSLTAKVVIIDEQGEIVGYEVIPTGIGGKEAARRVMDRILERLGLSYEDIYFTVATGYGRVSVPFKDKQVTEITCHARGAHWLFSDARLVIDIGGQDSKIIKLGKGGMVIDFAMNDKCAAGTGRFLEVMANALEVKVDDLAELAAQSKNHIEISSTCTVFAESEVISRIAEGTSRADIVAGIHRAVASRVYALLRSKTAEKYVEGSIVMTGGVAKNKGMVNALEEKIGVSIRVPEEPQIVGALGAAVIARENYRSNQVTVKNKS</sequence>
<keyword evidence="8" id="KW-1185">Reference proteome</keyword>
<evidence type="ECO:0000313" key="8">
    <source>
        <dbReference type="Proteomes" id="UP000197032"/>
    </source>
</evidence>
<evidence type="ECO:0000313" key="7">
    <source>
        <dbReference type="EMBL" id="GAW92964.1"/>
    </source>
</evidence>
<proteinExistence type="predicted"/>
<organism evidence="7 8">
    <name type="scientific">Calderihabitans maritimus</name>
    <dbReference type="NCBI Taxonomy" id="1246530"/>
    <lineage>
        <taxon>Bacteria</taxon>
        <taxon>Bacillati</taxon>
        <taxon>Bacillota</taxon>
        <taxon>Clostridia</taxon>
        <taxon>Neomoorellales</taxon>
        <taxon>Calderihabitantaceae</taxon>
        <taxon>Calderihabitans</taxon>
    </lineage>
</organism>
<comment type="cofactor">
    <cofactor evidence="1">
        <name>[4Fe-4S] cluster</name>
        <dbReference type="ChEBI" id="CHEBI:49883"/>
    </cofactor>
</comment>
<dbReference type="PANTHER" id="PTHR32329:SF2">
    <property type="entry name" value="BIFUNCTIONAL PROTEIN [INCLUDES 2-HYDROXYACYL-COA DEHYDRATASE (N-TER) AND ITS ACTIVATOR DOMAIN (C_TERM)"/>
    <property type="match status" value="1"/>
</dbReference>
<evidence type="ECO:0000256" key="5">
    <source>
        <dbReference type="ARBA" id="ARBA00023014"/>
    </source>
</evidence>
<reference evidence="8" key="1">
    <citation type="journal article" date="2017" name="Appl. Environ. Microbiol.">
        <title>Genomic Analysis of Calderihabitans maritimus KKC1, a Thermophilic, Hydrogenogenic, Carboxydotrophic Bacterium Isolated from Marine Sediment.</title>
        <authorList>
            <person name="Omae K."/>
            <person name="Yoneda Y."/>
            <person name="Fukuyama Y."/>
            <person name="Yoshida T."/>
            <person name="Sako Y."/>
        </authorList>
    </citation>
    <scope>NUCLEOTIDE SEQUENCE [LARGE SCALE GENOMIC DNA]</scope>
    <source>
        <strain evidence="8">KKC1</strain>
    </source>
</reference>
<dbReference type="InterPro" id="IPR043129">
    <property type="entry name" value="ATPase_NBD"/>
</dbReference>
<gene>
    <name evidence="7" type="ORF">KKC1_21090</name>
</gene>
<evidence type="ECO:0000256" key="1">
    <source>
        <dbReference type="ARBA" id="ARBA00001966"/>
    </source>
</evidence>